<feature type="compositionally biased region" description="Basic and acidic residues" evidence="1">
    <location>
        <begin position="89"/>
        <end position="104"/>
    </location>
</feature>
<gene>
    <name evidence="2" type="ORF">PR002_g12908</name>
    <name evidence="3" type="ORF">PR003_g13463</name>
</gene>
<evidence type="ECO:0000313" key="2">
    <source>
        <dbReference type="EMBL" id="KAE9019120.1"/>
    </source>
</evidence>
<accession>A0A6A3LKW2</accession>
<proteinExistence type="predicted"/>
<feature type="compositionally biased region" description="Basic and acidic residues" evidence="1">
    <location>
        <begin position="11"/>
        <end position="38"/>
    </location>
</feature>
<dbReference type="Proteomes" id="UP000434957">
    <property type="component" value="Unassembled WGS sequence"/>
</dbReference>
<dbReference type="AlphaFoldDB" id="A0A6A3LKW2"/>
<feature type="region of interest" description="Disordered" evidence="1">
    <location>
        <begin position="131"/>
        <end position="209"/>
    </location>
</feature>
<feature type="region of interest" description="Disordered" evidence="1">
    <location>
        <begin position="83"/>
        <end position="104"/>
    </location>
</feature>
<keyword evidence="4" id="KW-1185">Reference proteome</keyword>
<feature type="compositionally biased region" description="Basic and acidic residues" evidence="1">
    <location>
        <begin position="148"/>
        <end position="169"/>
    </location>
</feature>
<organism evidence="2 5">
    <name type="scientific">Phytophthora rubi</name>
    <dbReference type="NCBI Taxonomy" id="129364"/>
    <lineage>
        <taxon>Eukaryota</taxon>
        <taxon>Sar</taxon>
        <taxon>Stramenopiles</taxon>
        <taxon>Oomycota</taxon>
        <taxon>Peronosporomycetes</taxon>
        <taxon>Peronosporales</taxon>
        <taxon>Peronosporaceae</taxon>
        <taxon>Phytophthora</taxon>
    </lineage>
</organism>
<dbReference type="EMBL" id="QXFT01000851">
    <property type="protein sequence ID" value="KAE9334554.1"/>
    <property type="molecule type" value="Genomic_DNA"/>
</dbReference>
<comment type="caution">
    <text evidence="2">The sequence shown here is derived from an EMBL/GenBank/DDBJ whole genome shotgun (WGS) entry which is preliminary data.</text>
</comment>
<evidence type="ECO:0000313" key="3">
    <source>
        <dbReference type="EMBL" id="KAE9334554.1"/>
    </source>
</evidence>
<name>A0A6A3LKW2_9STRA</name>
<dbReference type="EMBL" id="QXFU01000831">
    <property type="protein sequence ID" value="KAE9019120.1"/>
    <property type="molecule type" value="Genomic_DNA"/>
</dbReference>
<feature type="compositionally biased region" description="Basic and acidic residues" evidence="1">
    <location>
        <begin position="177"/>
        <end position="198"/>
    </location>
</feature>
<evidence type="ECO:0000313" key="5">
    <source>
        <dbReference type="Proteomes" id="UP000435112"/>
    </source>
</evidence>
<protein>
    <submittedName>
        <fullName evidence="2">Uncharacterized protein</fullName>
    </submittedName>
</protein>
<sequence>MGKISQSTKESVPDHDSERVTSSDNDRGVADGDVHRGSDSMCDTVDDRGEPGICNVETDRVNVGATWNEVDTNLIAANLFSSTSSEETNDIRRQSQDDETKTNAYPDKLRFDANVDLDVARKRERWRHNSANYRARKRAAAAETPEELSQKRERWRRNSENYRDKKRAVAAETPEELSQKRERWRRNSENYRDKKRAAAAETPEELAQNRDRWRLNSEVFRTRNRTKHSDVRSRCVDPTSHPGALILESISTETRDAGMARLRQALGPDMLDEV</sequence>
<reference evidence="2 5" key="1">
    <citation type="submission" date="2018-09" db="EMBL/GenBank/DDBJ databases">
        <title>Genomic investigation of the strawberry pathogen Phytophthora fragariae indicates pathogenicity is determined by transcriptional variation in three key races.</title>
        <authorList>
            <person name="Adams T.M."/>
            <person name="Armitage A.D."/>
            <person name="Sobczyk M.K."/>
            <person name="Bates H.J."/>
            <person name="Dunwell J.M."/>
            <person name="Nellist C.F."/>
            <person name="Harrison R.J."/>
        </authorList>
    </citation>
    <scope>NUCLEOTIDE SEQUENCE [LARGE SCALE GENOMIC DNA]</scope>
    <source>
        <strain evidence="2 5">SCRP324</strain>
        <strain evidence="3 4">SCRP333</strain>
    </source>
</reference>
<dbReference type="Proteomes" id="UP000435112">
    <property type="component" value="Unassembled WGS sequence"/>
</dbReference>
<evidence type="ECO:0000313" key="4">
    <source>
        <dbReference type="Proteomes" id="UP000434957"/>
    </source>
</evidence>
<feature type="compositionally biased region" description="Polar residues" evidence="1">
    <location>
        <begin position="1"/>
        <end position="10"/>
    </location>
</feature>
<feature type="region of interest" description="Disordered" evidence="1">
    <location>
        <begin position="1"/>
        <end position="55"/>
    </location>
</feature>
<evidence type="ECO:0000256" key="1">
    <source>
        <dbReference type="SAM" id="MobiDB-lite"/>
    </source>
</evidence>